<name>A0A0D2FIN7_9EURO</name>
<dbReference type="InterPro" id="IPR035940">
    <property type="entry name" value="CAP_sf"/>
</dbReference>
<feature type="signal peptide" evidence="2">
    <location>
        <begin position="1"/>
        <end position="19"/>
    </location>
</feature>
<sequence>MKIPTTTLVVLAASGQALGSWFKDVTVTETATRLVQSCPCDGEVKVTPIARGEDFGPPGHGAGPVTRAGPIVAVYTTAGTVTTKTGIVVELGPTPGGRKPGVTTTIWTGPLPTEGMSWVNWDSDDENNAAPVQTRFTTINGRAPTNTAPELWTDWLNPQPTGGPSGNTRTSSSSRSSSRTGGPVGGSTSTTTSRFSTTSSSSSVVGGTFTSTSTTSASSSSGIGPIGGSTTTSSSTTSTLSTSTTMTSETSSSSTSSASSSLGPIGGTTSSSTSESVTSSTSTTLSTTTSTSSTSSTITSSSSTTSSSTTSSTTTSSTTSVAPGATVTVDVRSLSYIDGILLAHNVHRRNHSAEDLTWSASQATIAAEIAASCVFAHNTAAGGGGYGQNIGAGYTPAQVPAMIGNDMYNGEMPYYPLPYGVDNADTTNFAKWGHFSQIVWKGTQQVGCATQFCPNGVTNAEFTQYFTVCNYVPPGNYQGSFSNVGAPLGQPITVIQTN</sequence>
<gene>
    <name evidence="4" type="ORF">Z517_01935</name>
</gene>
<feature type="chain" id="PRO_5002241920" description="SCP domain-containing protein" evidence="2">
    <location>
        <begin position="20"/>
        <end position="498"/>
    </location>
</feature>
<keyword evidence="2" id="KW-0732">Signal</keyword>
<organism evidence="4 5">
    <name type="scientific">Fonsecaea pedrosoi CBS 271.37</name>
    <dbReference type="NCBI Taxonomy" id="1442368"/>
    <lineage>
        <taxon>Eukaryota</taxon>
        <taxon>Fungi</taxon>
        <taxon>Dikarya</taxon>
        <taxon>Ascomycota</taxon>
        <taxon>Pezizomycotina</taxon>
        <taxon>Eurotiomycetes</taxon>
        <taxon>Chaetothyriomycetidae</taxon>
        <taxon>Chaetothyriales</taxon>
        <taxon>Herpotrichiellaceae</taxon>
        <taxon>Fonsecaea</taxon>
    </lineage>
</organism>
<dbReference type="PRINTS" id="PR00837">
    <property type="entry name" value="V5TPXLIKE"/>
</dbReference>
<evidence type="ECO:0000256" key="1">
    <source>
        <dbReference type="SAM" id="MobiDB-lite"/>
    </source>
</evidence>
<protein>
    <recommendedName>
        <fullName evidence="3">SCP domain-containing protein</fullName>
    </recommendedName>
</protein>
<evidence type="ECO:0000313" key="4">
    <source>
        <dbReference type="EMBL" id="KIW86537.1"/>
    </source>
</evidence>
<dbReference type="AlphaFoldDB" id="A0A0D2FIN7"/>
<dbReference type="PANTHER" id="PTHR10334">
    <property type="entry name" value="CYSTEINE-RICH SECRETORY PROTEIN-RELATED"/>
    <property type="match status" value="1"/>
</dbReference>
<dbReference type="OrthoDB" id="337038at2759"/>
<feature type="compositionally biased region" description="Low complexity" evidence="1">
    <location>
        <begin position="166"/>
        <end position="320"/>
    </location>
</feature>
<dbReference type="GeneID" id="25301425"/>
<dbReference type="PROSITE" id="PS01009">
    <property type="entry name" value="CRISP_1"/>
    <property type="match status" value="1"/>
</dbReference>
<feature type="region of interest" description="Disordered" evidence="1">
    <location>
        <begin position="139"/>
        <end position="322"/>
    </location>
</feature>
<accession>A0A0D2FIN7</accession>
<dbReference type="InterPro" id="IPR014044">
    <property type="entry name" value="CAP_dom"/>
</dbReference>
<dbReference type="STRING" id="1442368.A0A0D2FIN7"/>
<evidence type="ECO:0000259" key="3">
    <source>
        <dbReference type="SMART" id="SM00198"/>
    </source>
</evidence>
<dbReference type="Gene3D" id="3.40.33.10">
    <property type="entry name" value="CAP"/>
    <property type="match status" value="1"/>
</dbReference>
<dbReference type="EMBL" id="KN846969">
    <property type="protein sequence ID" value="KIW86537.1"/>
    <property type="molecule type" value="Genomic_DNA"/>
</dbReference>
<keyword evidence="5" id="KW-1185">Reference proteome</keyword>
<proteinExistence type="predicted"/>
<dbReference type="SMART" id="SM00198">
    <property type="entry name" value="SCP"/>
    <property type="match status" value="1"/>
</dbReference>
<evidence type="ECO:0000256" key="2">
    <source>
        <dbReference type="SAM" id="SignalP"/>
    </source>
</evidence>
<reference evidence="4 5" key="1">
    <citation type="submission" date="2015-01" db="EMBL/GenBank/DDBJ databases">
        <title>The Genome Sequence of Fonsecaea pedrosoi CBS 271.37.</title>
        <authorList>
            <consortium name="The Broad Institute Genomics Platform"/>
            <person name="Cuomo C."/>
            <person name="de Hoog S."/>
            <person name="Gorbushina A."/>
            <person name="Stielow B."/>
            <person name="Teixiera M."/>
            <person name="Abouelleil A."/>
            <person name="Chapman S.B."/>
            <person name="Priest M."/>
            <person name="Young S.K."/>
            <person name="Wortman J."/>
            <person name="Nusbaum C."/>
            <person name="Birren B."/>
        </authorList>
    </citation>
    <scope>NUCLEOTIDE SEQUENCE [LARGE SCALE GENOMIC DNA]</scope>
    <source>
        <strain evidence="4 5">CBS 271.37</strain>
    </source>
</reference>
<feature type="compositionally biased region" description="Polar residues" evidence="1">
    <location>
        <begin position="139"/>
        <end position="148"/>
    </location>
</feature>
<dbReference type="InterPro" id="IPR001283">
    <property type="entry name" value="CRISP-related"/>
</dbReference>
<dbReference type="RefSeq" id="XP_013290345.1">
    <property type="nucleotide sequence ID" value="XM_013434891.1"/>
</dbReference>
<dbReference type="GO" id="GO:0005576">
    <property type="term" value="C:extracellular region"/>
    <property type="evidence" value="ECO:0007669"/>
    <property type="project" value="InterPro"/>
</dbReference>
<dbReference type="SUPFAM" id="SSF55797">
    <property type="entry name" value="PR-1-like"/>
    <property type="match status" value="1"/>
</dbReference>
<dbReference type="Pfam" id="PF00188">
    <property type="entry name" value="CAP"/>
    <property type="match status" value="1"/>
</dbReference>
<dbReference type="CDD" id="cd05380">
    <property type="entry name" value="CAP_euk"/>
    <property type="match status" value="1"/>
</dbReference>
<dbReference type="VEuPathDB" id="FungiDB:Z517_01935"/>
<dbReference type="Proteomes" id="UP000053029">
    <property type="component" value="Unassembled WGS sequence"/>
</dbReference>
<dbReference type="HOGENOM" id="CLU_023999_0_0_1"/>
<dbReference type="InterPro" id="IPR018244">
    <property type="entry name" value="Allrgn_V5/Tpx1_CS"/>
</dbReference>
<evidence type="ECO:0000313" key="5">
    <source>
        <dbReference type="Proteomes" id="UP000053029"/>
    </source>
</evidence>
<feature type="domain" description="SCP" evidence="3">
    <location>
        <begin position="335"/>
        <end position="479"/>
    </location>
</feature>